<dbReference type="Proteomes" id="UP000232188">
    <property type="component" value="Unassembled WGS sequence"/>
</dbReference>
<accession>A0A2M9YME5</accession>
<gene>
    <name evidence="2" type="ORF">CH376_11495</name>
    <name evidence="1" type="ORF">CH380_13215</name>
</gene>
<name>A0A2M9YME5_9LEPT</name>
<sequence length="73" mass="8391">MRDRLDLRFPFIRIKSKFFSKGGAFQILKRSSASKNRNRGTDRFTVSDRGSQALATGEKIELVFCFTIHYGKS</sequence>
<evidence type="ECO:0000313" key="2">
    <source>
        <dbReference type="EMBL" id="PJZ61731.1"/>
    </source>
</evidence>
<dbReference type="EMBL" id="NPDV01000011">
    <property type="protein sequence ID" value="PJZ52711.1"/>
    <property type="molecule type" value="Genomic_DNA"/>
</dbReference>
<dbReference type="Proteomes" id="UP000232149">
    <property type="component" value="Unassembled WGS sequence"/>
</dbReference>
<dbReference type="EMBL" id="NPDU01000026">
    <property type="protein sequence ID" value="PJZ61731.1"/>
    <property type="molecule type" value="Genomic_DNA"/>
</dbReference>
<evidence type="ECO:0000313" key="4">
    <source>
        <dbReference type="Proteomes" id="UP000232188"/>
    </source>
</evidence>
<evidence type="ECO:0000313" key="3">
    <source>
        <dbReference type="Proteomes" id="UP000232149"/>
    </source>
</evidence>
<organism evidence="1 4">
    <name type="scientific">Leptospira adleri</name>
    <dbReference type="NCBI Taxonomy" id="2023186"/>
    <lineage>
        <taxon>Bacteria</taxon>
        <taxon>Pseudomonadati</taxon>
        <taxon>Spirochaetota</taxon>
        <taxon>Spirochaetia</taxon>
        <taxon>Leptospirales</taxon>
        <taxon>Leptospiraceae</taxon>
        <taxon>Leptospira</taxon>
    </lineage>
</organism>
<proteinExistence type="predicted"/>
<reference evidence="3 4" key="1">
    <citation type="submission" date="2017-07" db="EMBL/GenBank/DDBJ databases">
        <title>Leptospira spp. isolated from tropical soils.</title>
        <authorList>
            <person name="Thibeaux R."/>
            <person name="Iraola G."/>
            <person name="Ferres I."/>
            <person name="Bierque E."/>
            <person name="Girault D."/>
            <person name="Soupe-Gilbert M.-E."/>
            <person name="Picardeau M."/>
            <person name="Goarant C."/>
        </authorList>
    </citation>
    <scope>NUCLEOTIDE SEQUENCE [LARGE SCALE GENOMIC DNA]</scope>
    <source>
        <strain evidence="1 4">FH2-B-C1</strain>
        <strain evidence="2 3">FH2-B-D1</strain>
    </source>
</reference>
<keyword evidence="3" id="KW-1185">Reference proteome</keyword>
<comment type="caution">
    <text evidence="1">The sequence shown here is derived from an EMBL/GenBank/DDBJ whole genome shotgun (WGS) entry which is preliminary data.</text>
</comment>
<evidence type="ECO:0000313" key="1">
    <source>
        <dbReference type="EMBL" id="PJZ52711.1"/>
    </source>
</evidence>
<protein>
    <submittedName>
        <fullName evidence="1">Uncharacterized protein</fullName>
    </submittedName>
</protein>
<dbReference type="AlphaFoldDB" id="A0A2M9YME5"/>